<dbReference type="PROSITE" id="PS00198">
    <property type="entry name" value="4FE4S_FER_1"/>
    <property type="match status" value="2"/>
</dbReference>
<feature type="domain" description="4Fe-4S ferredoxin-type" evidence="5">
    <location>
        <begin position="41"/>
        <end position="70"/>
    </location>
</feature>
<evidence type="ECO:0000256" key="3">
    <source>
        <dbReference type="ARBA" id="ARBA00023004"/>
    </source>
</evidence>
<comment type="caution">
    <text evidence="6">The sequence shown here is derived from an EMBL/GenBank/DDBJ whole genome shotgun (WGS) entry which is preliminary data.</text>
</comment>
<dbReference type="PANTHER" id="PTHR43687:SF4">
    <property type="entry name" value="BLR5484 PROTEIN"/>
    <property type="match status" value="1"/>
</dbReference>
<evidence type="ECO:0000256" key="1">
    <source>
        <dbReference type="ARBA" id="ARBA00022485"/>
    </source>
</evidence>
<gene>
    <name evidence="6" type="ORF">LCGC14_2802760</name>
</gene>
<dbReference type="InterPro" id="IPR017900">
    <property type="entry name" value="4Fe4S_Fe_S_CS"/>
</dbReference>
<accession>A0A0F9BDK6</accession>
<dbReference type="PANTHER" id="PTHR43687">
    <property type="entry name" value="ADENYLYLSULFATE REDUCTASE, BETA SUBUNIT"/>
    <property type="match status" value="1"/>
</dbReference>
<dbReference type="AlphaFoldDB" id="A0A0F9BDK6"/>
<protein>
    <recommendedName>
        <fullName evidence="5">4Fe-4S ferredoxin-type domain-containing protein</fullName>
    </recommendedName>
</protein>
<evidence type="ECO:0000313" key="6">
    <source>
        <dbReference type="EMBL" id="KKK82501.1"/>
    </source>
</evidence>
<sequence length="104" mass="10421">MIGLRYLNDVVTLELDVDKCVGCGLCAEVCPHGVFAVADGKAALIDRDACMECGACAGNCPVEAISVESGVGCATGVIIGALRGTEPTCGCGDESDGKSSTKCC</sequence>
<dbReference type="Gene3D" id="3.30.70.20">
    <property type="match status" value="2"/>
</dbReference>
<evidence type="ECO:0000259" key="5">
    <source>
        <dbReference type="PROSITE" id="PS51379"/>
    </source>
</evidence>
<evidence type="ECO:0000256" key="2">
    <source>
        <dbReference type="ARBA" id="ARBA00022723"/>
    </source>
</evidence>
<dbReference type="GO" id="GO:0046872">
    <property type="term" value="F:metal ion binding"/>
    <property type="evidence" value="ECO:0007669"/>
    <property type="project" value="UniProtKB-KW"/>
</dbReference>
<dbReference type="InterPro" id="IPR017896">
    <property type="entry name" value="4Fe4S_Fe-S-bd"/>
</dbReference>
<dbReference type="EMBL" id="LAZR01052644">
    <property type="protein sequence ID" value="KKK82501.1"/>
    <property type="molecule type" value="Genomic_DNA"/>
</dbReference>
<proteinExistence type="predicted"/>
<keyword evidence="1" id="KW-0004">4Fe-4S</keyword>
<dbReference type="Pfam" id="PF00037">
    <property type="entry name" value="Fer4"/>
    <property type="match status" value="2"/>
</dbReference>
<feature type="domain" description="4Fe-4S ferredoxin-type" evidence="5">
    <location>
        <begin position="11"/>
        <end position="40"/>
    </location>
</feature>
<dbReference type="NCBIfam" id="NF040864">
    <property type="entry name" value="HgcB_ferredoxin"/>
    <property type="match status" value="1"/>
</dbReference>
<reference evidence="6" key="1">
    <citation type="journal article" date="2015" name="Nature">
        <title>Complex archaea that bridge the gap between prokaryotes and eukaryotes.</title>
        <authorList>
            <person name="Spang A."/>
            <person name="Saw J.H."/>
            <person name="Jorgensen S.L."/>
            <person name="Zaremba-Niedzwiedzka K."/>
            <person name="Martijn J."/>
            <person name="Lind A.E."/>
            <person name="van Eijk R."/>
            <person name="Schleper C."/>
            <person name="Guy L."/>
            <person name="Ettema T.J."/>
        </authorList>
    </citation>
    <scope>NUCLEOTIDE SEQUENCE</scope>
</reference>
<dbReference type="InterPro" id="IPR050572">
    <property type="entry name" value="Fe-S_Ferredoxin"/>
</dbReference>
<keyword evidence="4" id="KW-0411">Iron-sulfur</keyword>
<organism evidence="6">
    <name type="scientific">marine sediment metagenome</name>
    <dbReference type="NCBI Taxonomy" id="412755"/>
    <lineage>
        <taxon>unclassified sequences</taxon>
        <taxon>metagenomes</taxon>
        <taxon>ecological metagenomes</taxon>
    </lineage>
</organism>
<dbReference type="PROSITE" id="PS51379">
    <property type="entry name" value="4FE4S_FER_2"/>
    <property type="match status" value="2"/>
</dbReference>
<keyword evidence="2" id="KW-0479">Metal-binding</keyword>
<dbReference type="SUPFAM" id="SSF54862">
    <property type="entry name" value="4Fe-4S ferredoxins"/>
    <property type="match status" value="1"/>
</dbReference>
<evidence type="ECO:0000256" key="4">
    <source>
        <dbReference type="ARBA" id="ARBA00023014"/>
    </source>
</evidence>
<dbReference type="GO" id="GO:0051539">
    <property type="term" value="F:4 iron, 4 sulfur cluster binding"/>
    <property type="evidence" value="ECO:0007669"/>
    <property type="project" value="UniProtKB-KW"/>
</dbReference>
<keyword evidence="3" id="KW-0408">Iron</keyword>
<name>A0A0F9BDK6_9ZZZZ</name>